<keyword evidence="5" id="KW-0391">Immunity</keyword>
<reference evidence="9" key="1">
    <citation type="journal article" date="2016" name="Nature">
        <title>Genome evolution in the allotetraploid frog Xenopus laevis.</title>
        <authorList>
            <person name="Session A.M."/>
            <person name="Uno Y."/>
            <person name="Kwon T."/>
            <person name="Chapman J.A."/>
            <person name="Toyoda A."/>
            <person name="Takahashi S."/>
            <person name="Fukui A."/>
            <person name="Hikosaka A."/>
            <person name="Suzuki A."/>
            <person name="Kondo M."/>
            <person name="van Heeringen S.J."/>
            <person name="Quigley I."/>
            <person name="Heinz S."/>
            <person name="Ogino H."/>
            <person name="Ochi H."/>
            <person name="Hellsten U."/>
            <person name="Lyons J.B."/>
            <person name="Simakov O."/>
            <person name="Putnam N."/>
            <person name="Stites J."/>
            <person name="Kuroki Y."/>
            <person name="Tanaka T."/>
            <person name="Michiue T."/>
            <person name="Watanabe M."/>
            <person name="Bogdanovic O."/>
            <person name="Lister R."/>
            <person name="Georgiou G."/>
            <person name="Paranjpe S.S."/>
            <person name="van Kruijsbergen I."/>
            <person name="Shu S."/>
            <person name="Carlson J."/>
            <person name="Kinoshita T."/>
            <person name="Ohta Y."/>
            <person name="Mawaribuchi S."/>
            <person name="Jenkins J."/>
            <person name="Grimwood J."/>
            <person name="Schmutz J."/>
            <person name="Mitros T."/>
            <person name="Mozaffari S.V."/>
            <person name="Suzuki Y."/>
            <person name="Haramoto Y."/>
            <person name="Yamamoto T.S."/>
            <person name="Takagi C."/>
            <person name="Heald R."/>
            <person name="Miller K."/>
            <person name="Haudenschild C."/>
            <person name="Kitzman J."/>
            <person name="Nakayama T."/>
            <person name="Izutsu Y."/>
            <person name="Robert J."/>
            <person name="Fortriede J."/>
            <person name="Burns K."/>
            <person name="Lotay V."/>
            <person name="Karimi K."/>
            <person name="Yasuoka Y."/>
            <person name="Dichmann D.S."/>
            <person name="Flajnik M.F."/>
            <person name="Houston D.W."/>
            <person name="Shendure J."/>
            <person name="DuPasquier L."/>
            <person name="Vize P.D."/>
            <person name="Zorn A.M."/>
            <person name="Ito M."/>
            <person name="Marcotte E.M."/>
            <person name="Wallingford J.B."/>
            <person name="Ito Y."/>
            <person name="Asashima M."/>
            <person name="Ueno N."/>
            <person name="Matsuda Y."/>
            <person name="Veenstra G.J."/>
            <person name="Fujiyama A."/>
            <person name="Harland R.M."/>
            <person name="Taira M."/>
            <person name="Rokhsar D.S."/>
        </authorList>
    </citation>
    <scope>NUCLEOTIDE SEQUENCE [LARGE SCALE GENOMIC DNA]</scope>
    <source>
        <strain evidence="9">J</strain>
    </source>
</reference>
<dbReference type="OMA" id="SWNIPER"/>
<dbReference type="PROSITE" id="PS50835">
    <property type="entry name" value="IG_LIKE"/>
    <property type="match status" value="1"/>
</dbReference>
<keyword evidence="2" id="KW-1064">Adaptive immunity</keyword>
<dbReference type="AlphaFoldDB" id="A0A974E2N1"/>
<evidence type="ECO:0000313" key="8">
    <source>
        <dbReference type="EMBL" id="OCU01503.1"/>
    </source>
</evidence>
<gene>
    <name evidence="8" type="ORF">XELAEV_18007293mg</name>
</gene>
<dbReference type="SUPFAM" id="SSF48726">
    <property type="entry name" value="Immunoglobulin"/>
    <property type="match status" value="1"/>
</dbReference>
<dbReference type="PANTHER" id="PTHR19367:SF18">
    <property type="entry name" value="T CELL RECEPTOR ALPHA VARIABLE 16"/>
    <property type="match status" value="1"/>
</dbReference>
<keyword evidence="1 6" id="KW-0732">Signal</keyword>
<dbReference type="Proteomes" id="UP000694892">
    <property type="component" value="Chromosome 1L"/>
</dbReference>
<dbReference type="GO" id="GO:0042101">
    <property type="term" value="C:T cell receptor complex"/>
    <property type="evidence" value="ECO:0007669"/>
    <property type="project" value="UniProtKB-KW"/>
</dbReference>
<evidence type="ECO:0000256" key="4">
    <source>
        <dbReference type="ARBA" id="ARBA00023319"/>
    </source>
</evidence>
<organism evidence="8 9">
    <name type="scientific">Xenopus laevis</name>
    <name type="common">African clawed frog</name>
    <dbReference type="NCBI Taxonomy" id="8355"/>
    <lineage>
        <taxon>Eukaryota</taxon>
        <taxon>Metazoa</taxon>
        <taxon>Chordata</taxon>
        <taxon>Craniata</taxon>
        <taxon>Vertebrata</taxon>
        <taxon>Euteleostomi</taxon>
        <taxon>Amphibia</taxon>
        <taxon>Batrachia</taxon>
        <taxon>Anura</taxon>
        <taxon>Pipoidea</taxon>
        <taxon>Pipidae</taxon>
        <taxon>Xenopodinae</taxon>
        <taxon>Xenopus</taxon>
        <taxon>Xenopus</taxon>
    </lineage>
</organism>
<keyword evidence="4" id="KW-0393">Immunoglobulin domain</keyword>
<proteinExistence type="predicted"/>
<keyword evidence="3" id="KW-0675">Receptor</keyword>
<name>A0A974E2N1_XENLA</name>
<evidence type="ECO:0000256" key="5">
    <source>
        <dbReference type="ARBA" id="ARBA00043266"/>
    </source>
</evidence>
<dbReference type="EMBL" id="CM004466">
    <property type="protein sequence ID" value="OCU01503.1"/>
    <property type="molecule type" value="Genomic_DNA"/>
</dbReference>
<protein>
    <recommendedName>
        <fullName evidence="7">Ig-like domain-containing protein</fullName>
    </recommendedName>
</protein>
<sequence>MRQFKVKSFIVICLCTGSVWGDSLEQPHSATGKENEAKTITCTYTTRMTYPCLYWYRQYHNSNLQYILQKSRHCDNRAKGYERFEAVTYSTSTSLTISSLKLTDTAVYYCAVADLHTDNIYCRL</sequence>
<feature type="domain" description="Ig-like" evidence="7">
    <location>
        <begin position="34"/>
        <end position="121"/>
    </location>
</feature>
<dbReference type="PANTHER" id="PTHR19367">
    <property type="entry name" value="T-CELL RECEPTOR ALPHA CHAIN V REGION"/>
    <property type="match status" value="1"/>
</dbReference>
<evidence type="ECO:0000256" key="1">
    <source>
        <dbReference type="ARBA" id="ARBA00022729"/>
    </source>
</evidence>
<dbReference type="GO" id="GO:0002250">
    <property type="term" value="P:adaptive immune response"/>
    <property type="evidence" value="ECO:0007669"/>
    <property type="project" value="UniProtKB-KW"/>
</dbReference>
<dbReference type="Pfam" id="PF07686">
    <property type="entry name" value="V-set"/>
    <property type="match status" value="1"/>
</dbReference>
<dbReference type="InterPro" id="IPR013106">
    <property type="entry name" value="Ig_V-set"/>
</dbReference>
<dbReference type="InterPro" id="IPR036179">
    <property type="entry name" value="Ig-like_dom_sf"/>
</dbReference>
<accession>A0A974E2N1</accession>
<keyword evidence="5" id="KW-1279">T cell receptor</keyword>
<evidence type="ECO:0000313" key="9">
    <source>
        <dbReference type="Proteomes" id="UP000694892"/>
    </source>
</evidence>
<dbReference type="InterPro" id="IPR051287">
    <property type="entry name" value="TCR_variable_region"/>
</dbReference>
<evidence type="ECO:0000256" key="2">
    <source>
        <dbReference type="ARBA" id="ARBA00023130"/>
    </source>
</evidence>
<dbReference type="InterPro" id="IPR013783">
    <property type="entry name" value="Ig-like_fold"/>
</dbReference>
<feature type="chain" id="PRO_5037654747" description="Ig-like domain-containing protein" evidence="6">
    <location>
        <begin position="22"/>
        <end position="124"/>
    </location>
</feature>
<evidence type="ECO:0000259" key="7">
    <source>
        <dbReference type="PROSITE" id="PS50835"/>
    </source>
</evidence>
<evidence type="ECO:0000256" key="6">
    <source>
        <dbReference type="SAM" id="SignalP"/>
    </source>
</evidence>
<dbReference type="InterPro" id="IPR007110">
    <property type="entry name" value="Ig-like_dom"/>
</dbReference>
<dbReference type="Gene3D" id="2.60.40.10">
    <property type="entry name" value="Immunoglobulins"/>
    <property type="match status" value="1"/>
</dbReference>
<feature type="signal peptide" evidence="6">
    <location>
        <begin position="1"/>
        <end position="21"/>
    </location>
</feature>
<dbReference type="SMART" id="SM00406">
    <property type="entry name" value="IGv"/>
    <property type="match status" value="1"/>
</dbReference>
<evidence type="ECO:0000256" key="3">
    <source>
        <dbReference type="ARBA" id="ARBA00023170"/>
    </source>
</evidence>